<evidence type="ECO:0000256" key="2">
    <source>
        <dbReference type="ARBA" id="ARBA00005062"/>
    </source>
</evidence>
<dbReference type="Pfam" id="PF00742">
    <property type="entry name" value="Homoserine_dh"/>
    <property type="match status" value="1"/>
</dbReference>
<dbReference type="PANTHER" id="PTHR43331">
    <property type="entry name" value="HOMOSERINE DEHYDROGENASE"/>
    <property type="match status" value="1"/>
</dbReference>
<name>A0A016QNN4_9DEIO</name>
<dbReference type="GO" id="GO:0009086">
    <property type="term" value="P:methionine biosynthetic process"/>
    <property type="evidence" value="ECO:0007669"/>
    <property type="project" value="UniProtKB-KW"/>
</dbReference>
<feature type="domain" description="Homoserine dehydrogenase catalytic" evidence="12">
    <location>
        <begin position="140"/>
        <end position="317"/>
    </location>
</feature>
<feature type="domain" description="Aspartate/homoserine dehydrogenase NAD-binding" evidence="13">
    <location>
        <begin position="20"/>
        <end position="127"/>
    </location>
</feature>
<proteinExistence type="inferred from homology"/>
<protein>
    <recommendedName>
        <fullName evidence="5">Homoserine dehydrogenase</fullName>
        <ecNumber evidence="4">1.1.1.3</ecNumber>
    </recommendedName>
</protein>
<dbReference type="InterPro" id="IPR001342">
    <property type="entry name" value="HDH_cat"/>
</dbReference>
<dbReference type="InterPro" id="IPR005106">
    <property type="entry name" value="Asp/hSer_DH_NAD-bd"/>
</dbReference>
<dbReference type="EC" id="1.1.1.3" evidence="4"/>
<comment type="similarity">
    <text evidence="3">Belongs to the homoserine dehydrogenase family.</text>
</comment>
<dbReference type="Gene3D" id="3.40.50.720">
    <property type="entry name" value="NAD(P)-binding Rossmann-like Domain"/>
    <property type="match status" value="1"/>
</dbReference>
<dbReference type="GO" id="GO:0004412">
    <property type="term" value="F:homoserine dehydrogenase activity"/>
    <property type="evidence" value="ECO:0007669"/>
    <property type="project" value="UniProtKB-EC"/>
</dbReference>
<accession>A0A016QNN4</accession>
<keyword evidence="9" id="KW-0486">Methionine biosynthesis</keyword>
<evidence type="ECO:0000256" key="11">
    <source>
        <dbReference type="PIRSR" id="PIRSR036497-2"/>
    </source>
</evidence>
<dbReference type="EMBL" id="JHAC01000038">
    <property type="protein sequence ID" value="EYB67482.1"/>
    <property type="molecule type" value="Genomic_DNA"/>
</dbReference>
<dbReference type="GO" id="GO:0050661">
    <property type="term" value="F:NADP binding"/>
    <property type="evidence" value="ECO:0007669"/>
    <property type="project" value="InterPro"/>
</dbReference>
<evidence type="ECO:0000256" key="3">
    <source>
        <dbReference type="ARBA" id="ARBA00006753"/>
    </source>
</evidence>
<feature type="binding site" evidence="11">
    <location>
        <begin position="20"/>
        <end position="25"/>
    </location>
    <ligand>
        <name>NADP(+)</name>
        <dbReference type="ChEBI" id="CHEBI:58349"/>
    </ligand>
</feature>
<evidence type="ECO:0000313" key="14">
    <source>
        <dbReference type="EMBL" id="EYB67482.1"/>
    </source>
</evidence>
<dbReference type="SUPFAM" id="SSF55347">
    <property type="entry name" value="Glyceraldehyde-3-phosphate dehydrogenase-like, C-terminal domain"/>
    <property type="match status" value="1"/>
</dbReference>
<keyword evidence="15" id="KW-1185">Reference proteome</keyword>
<dbReference type="Gene3D" id="3.30.360.10">
    <property type="entry name" value="Dihydrodipicolinate Reductase, domain 2"/>
    <property type="match status" value="1"/>
</dbReference>
<dbReference type="eggNOG" id="COG0460">
    <property type="taxonomic scope" value="Bacteria"/>
</dbReference>
<evidence type="ECO:0000256" key="7">
    <source>
        <dbReference type="ARBA" id="ARBA00022697"/>
    </source>
</evidence>
<evidence type="ECO:0000256" key="6">
    <source>
        <dbReference type="ARBA" id="ARBA00022605"/>
    </source>
</evidence>
<dbReference type="UniPathway" id="UPA00051">
    <property type="reaction ID" value="UER00465"/>
</dbReference>
<keyword evidence="8" id="KW-0560">Oxidoreductase</keyword>
<dbReference type="NCBIfam" id="NF004976">
    <property type="entry name" value="PRK06349.1"/>
    <property type="match status" value="1"/>
</dbReference>
<dbReference type="SUPFAM" id="SSF51735">
    <property type="entry name" value="NAD(P)-binding Rossmann-fold domains"/>
    <property type="match status" value="1"/>
</dbReference>
<dbReference type="InterPro" id="IPR022697">
    <property type="entry name" value="HDH_short"/>
</dbReference>
<sequence>MPDAGATVTRMRTVTVGLLGCGTVGQNILHLLQRRRDIFDNLGVQVEVTGVLVRDAGKARDVPPGTPLTTDPAFLQESSVVIEALGGIEQPLALLLPYLRSGRPVITANKALLAERWDDLRDHALAGRLYYEASVMAGTPVIGPMSTVLRASTFTRLQAVLNGTCNYILTQMEGGKTYTQALSEAQALGYAEDPPTLDVGGFDTAHKLTVLARFCANGDFPYSAVQVQGIEAVTLDDVAAARAAGERIKLVADLCCEGEGWRATVSPQRLPATHPLCNEGASRNALVFEGEECGSLIFAGGGAGGMVTASAMVGDLLDWLIGFPGHVPLH</sequence>
<feature type="active site" description="Proton donor" evidence="10">
    <location>
        <position position="207"/>
    </location>
</feature>
<evidence type="ECO:0000256" key="9">
    <source>
        <dbReference type="ARBA" id="ARBA00023167"/>
    </source>
</evidence>
<dbReference type="PIRSF" id="PIRSF036497">
    <property type="entry name" value="HDH_short"/>
    <property type="match status" value="1"/>
</dbReference>
<evidence type="ECO:0000256" key="1">
    <source>
        <dbReference type="ARBA" id="ARBA00005056"/>
    </source>
</evidence>
<dbReference type="FunFam" id="3.30.360.10:FF:000005">
    <property type="entry name" value="Homoserine dehydrogenase"/>
    <property type="match status" value="1"/>
</dbReference>
<dbReference type="GO" id="GO:0009088">
    <property type="term" value="P:threonine biosynthetic process"/>
    <property type="evidence" value="ECO:0007669"/>
    <property type="project" value="UniProtKB-UniPathway"/>
</dbReference>
<evidence type="ECO:0000256" key="4">
    <source>
        <dbReference type="ARBA" id="ARBA00013213"/>
    </source>
</evidence>
<keyword evidence="6" id="KW-0028">Amino-acid biosynthesis</keyword>
<evidence type="ECO:0000259" key="13">
    <source>
        <dbReference type="Pfam" id="PF03447"/>
    </source>
</evidence>
<dbReference type="Proteomes" id="UP000020492">
    <property type="component" value="Unassembled WGS sequence"/>
</dbReference>
<evidence type="ECO:0000313" key="15">
    <source>
        <dbReference type="Proteomes" id="UP000020492"/>
    </source>
</evidence>
<comment type="pathway">
    <text evidence="1">Amino-acid biosynthesis; L-threonine biosynthesis; L-threonine from L-aspartate: step 3/5.</text>
</comment>
<evidence type="ECO:0000256" key="5">
    <source>
        <dbReference type="ARBA" id="ARBA00013376"/>
    </source>
</evidence>
<evidence type="ECO:0000256" key="8">
    <source>
        <dbReference type="ARBA" id="ARBA00023002"/>
    </source>
</evidence>
<evidence type="ECO:0000259" key="12">
    <source>
        <dbReference type="Pfam" id="PF00742"/>
    </source>
</evidence>
<feature type="binding site" evidence="11">
    <location>
        <position position="192"/>
    </location>
    <ligand>
        <name>L-homoserine</name>
        <dbReference type="ChEBI" id="CHEBI:57476"/>
    </ligand>
</feature>
<keyword evidence="7" id="KW-0791">Threonine biosynthesis</keyword>
<evidence type="ECO:0000256" key="10">
    <source>
        <dbReference type="PIRSR" id="PIRSR036497-1"/>
    </source>
</evidence>
<dbReference type="AlphaFoldDB" id="A0A016QNN4"/>
<dbReference type="STRING" id="1476583.DEIPH_ctg040orf0049"/>
<dbReference type="PANTHER" id="PTHR43331:SF1">
    <property type="entry name" value="HOMOSERINE DEHYDROGENASE"/>
    <property type="match status" value="1"/>
</dbReference>
<gene>
    <name evidence="14" type="ORF">DEIPH_ctg040orf0049</name>
</gene>
<comment type="pathway">
    <text evidence="2">Amino-acid biosynthesis; L-methionine biosynthesis via de novo pathway; L-homoserine from L-aspartate: step 3/3.</text>
</comment>
<organism evidence="14 15">
    <name type="scientific">Deinococcus phoenicis</name>
    <dbReference type="NCBI Taxonomy" id="1476583"/>
    <lineage>
        <taxon>Bacteria</taxon>
        <taxon>Thermotogati</taxon>
        <taxon>Deinococcota</taxon>
        <taxon>Deinococci</taxon>
        <taxon>Deinococcales</taxon>
        <taxon>Deinococcaceae</taxon>
        <taxon>Deinococcus</taxon>
    </lineage>
</organism>
<dbReference type="PATRIC" id="fig|1476583.3.peg.2467"/>
<dbReference type="UniPathway" id="UPA00050">
    <property type="reaction ID" value="UER00063"/>
</dbReference>
<feature type="binding site" evidence="11">
    <location>
        <position position="110"/>
    </location>
    <ligand>
        <name>NADPH</name>
        <dbReference type="ChEBI" id="CHEBI:57783"/>
    </ligand>
</feature>
<reference evidence="14 15" key="1">
    <citation type="submission" date="2014-03" db="EMBL/GenBank/DDBJ databases">
        <title>Draft genome sequence of Deinococcus phoenicis 1P10ME.</title>
        <authorList>
            <person name="Stepanov V.G."/>
            <person name="Vaishampayan P."/>
            <person name="Venkateswaran K."/>
            <person name="Fox G.E."/>
        </authorList>
    </citation>
    <scope>NUCLEOTIDE SEQUENCE [LARGE SCALE GENOMIC DNA]</scope>
    <source>
        <strain evidence="14 15">1P10ME</strain>
    </source>
</reference>
<dbReference type="Pfam" id="PF03447">
    <property type="entry name" value="NAD_binding_3"/>
    <property type="match status" value="1"/>
</dbReference>
<comment type="caution">
    <text evidence="14">The sequence shown here is derived from an EMBL/GenBank/DDBJ whole genome shotgun (WGS) entry which is preliminary data.</text>
</comment>
<keyword evidence="11" id="KW-0521">NADP</keyword>
<dbReference type="InterPro" id="IPR036291">
    <property type="entry name" value="NAD(P)-bd_dom_sf"/>
</dbReference>